<comment type="caution">
    <text evidence="7">The sequence shown here is derived from an EMBL/GenBank/DDBJ whole genome shotgun (WGS) entry which is preliminary data.</text>
</comment>
<sequence length="104" mass="11420">MAFWFQLHIAPGSCWAFQGSRGHVVVRLPEQIWPTAFTIWHISEAVSPSGEVSSAPKEFAVSGVDEAAAETLLGVFTYDVHKEIAQTFHVQVPQGLWAGCPGRR</sequence>
<keyword evidence="2" id="KW-0812">Transmembrane</keyword>
<evidence type="ECO:0000256" key="4">
    <source>
        <dbReference type="ARBA" id="ARBA00023136"/>
    </source>
</evidence>
<gene>
    <name evidence="7" type="primary">Sun3</name>
    <name evidence="7" type="ORF">FQV14_0004697</name>
</gene>
<evidence type="ECO:0000256" key="3">
    <source>
        <dbReference type="ARBA" id="ARBA00022989"/>
    </source>
</evidence>
<comment type="subcellular location">
    <subcellularLocation>
        <location evidence="1">Nucleus inner membrane</location>
    </subcellularLocation>
</comment>
<dbReference type="PROSITE" id="PS51469">
    <property type="entry name" value="SUN"/>
    <property type="match status" value="1"/>
</dbReference>
<reference evidence="7 8" key="1">
    <citation type="journal article" date="2019" name="Gigascience">
        <title>High-coverage genomes to elucidate the evolution of penguins.</title>
        <authorList>
            <person name="Pan H."/>
            <person name="Cole T.L."/>
            <person name="Bi X."/>
            <person name="Fang M."/>
            <person name="Zhou C."/>
            <person name="Yang Z."/>
            <person name="Ksepka D.T."/>
            <person name="Hart T."/>
            <person name="Bouzat J.L."/>
            <person name="Argilla L.S."/>
            <person name="Bertelsen M.F."/>
            <person name="Boersma P.D."/>
            <person name="Bost C.A."/>
            <person name="Cherel Y."/>
            <person name="Dann P."/>
            <person name="Fiddaman S.R."/>
            <person name="Howard P."/>
            <person name="Labuschagne K."/>
            <person name="Mattern T."/>
            <person name="Miller G."/>
            <person name="Parker P."/>
            <person name="Phillips R.A."/>
            <person name="Quillfeldt P."/>
            <person name="Ryan P.G."/>
            <person name="Taylor H."/>
            <person name="Thompson D.R."/>
            <person name="Young M.J."/>
            <person name="Ellegaard M.R."/>
            <person name="Gilbert M.T.P."/>
            <person name="Sinding M.S."/>
            <person name="Pacheco G."/>
            <person name="Shepherd L.D."/>
            <person name="Tennyson A.J.D."/>
            <person name="Grosser S."/>
            <person name="Kay E."/>
            <person name="Nupen L.J."/>
            <person name="Ellenberg U."/>
            <person name="Houston D.M."/>
            <person name="Reeve A.H."/>
            <person name="Johnson K."/>
            <person name="Masello J.F."/>
            <person name="Stracke T."/>
            <person name="McKinlay B."/>
            <person name="Borboroglu P.G."/>
            <person name="Zhang D.X."/>
            <person name="Zhang G."/>
        </authorList>
    </citation>
    <scope>NUCLEOTIDE SEQUENCE [LARGE SCALE GENOMIC DNA]</scope>
    <source>
        <strain evidence="7">Ant 5</strain>
    </source>
</reference>
<evidence type="ECO:0000256" key="2">
    <source>
        <dbReference type="ARBA" id="ARBA00022692"/>
    </source>
</evidence>
<evidence type="ECO:0000313" key="8">
    <source>
        <dbReference type="Proteomes" id="UP000725257"/>
    </source>
</evidence>
<dbReference type="GO" id="GO:0005637">
    <property type="term" value="C:nuclear inner membrane"/>
    <property type="evidence" value="ECO:0007669"/>
    <property type="project" value="UniProtKB-SubCell"/>
</dbReference>
<keyword evidence="8" id="KW-1185">Reference proteome</keyword>
<dbReference type="PANTHER" id="PTHR12911">
    <property type="entry name" value="SAD1/UNC-84-LIKE PROTEIN-RELATED"/>
    <property type="match status" value="1"/>
</dbReference>
<accession>A0A8J4JID2</accession>
<keyword evidence="4" id="KW-0472">Membrane</keyword>
<feature type="chain" id="PRO_5035272777" evidence="5">
    <location>
        <begin position="17"/>
        <end position="104"/>
    </location>
</feature>
<dbReference type="AlphaFoldDB" id="A0A8J4JID2"/>
<dbReference type="Proteomes" id="UP000725257">
    <property type="component" value="Unassembled WGS sequence"/>
</dbReference>
<keyword evidence="5" id="KW-0732">Signal</keyword>
<dbReference type="Pfam" id="PF07738">
    <property type="entry name" value="Sad1_UNC"/>
    <property type="match status" value="1"/>
</dbReference>
<evidence type="ECO:0000256" key="5">
    <source>
        <dbReference type="SAM" id="SignalP"/>
    </source>
</evidence>
<evidence type="ECO:0000259" key="6">
    <source>
        <dbReference type="PROSITE" id="PS51469"/>
    </source>
</evidence>
<dbReference type="InterPro" id="IPR012919">
    <property type="entry name" value="SUN_dom"/>
</dbReference>
<keyword evidence="3" id="KW-1133">Transmembrane helix</keyword>
<dbReference type="EMBL" id="VULE01001994">
    <property type="protein sequence ID" value="KAF1521105.1"/>
    <property type="molecule type" value="Genomic_DNA"/>
</dbReference>
<feature type="domain" description="SUN" evidence="6">
    <location>
        <begin position="1"/>
        <end position="104"/>
    </location>
</feature>
<evidence type="ECO:0000256" key="1">
    <source>
        <dbReference type="ARBA" id="ARBA00004540"/>
    </source>
</evidence>
<dbReference type="InterPro" id="IPR045119">
    <property type="entry name" value="SUN1-5"/>
</dbReference>
<protein>
    <submittedName>
        <fullName evidence="7">SUN domain-containing protein 3</fullName>
    </submittedName>
</protein>
<dbReference type="GO" id="GO:0034993">
    <property type="term" value="C:meiotic nuclear membrane microtubule tethering complex"/>
    <property type="evidence" value="ECO:0007669"/>
    <property type="project" value="TreeGrafter"/>
</dbReference>
<evidence type="ECO:0000313" key="7">
    <source>
        <dbReference type="EMBL" id="KAF1521105.1"/>
    </source>
</evidence>
<feature type="signal peptide" evidence="5">
    <location>
        <begin position="1"/>
        <end position="16"/>
    </location>
</feature>
<name>A0A8J4JID2_EUDSL</name>
<dbReference type="Gene3D" id="2.60.120.260">
    <property type="entry name" value="Galactose-binding domain-like"/>
    <property type="match status" value="1"/>
</dbReference>
<organism evidence="7 8">
    <name type="scientific">Eudyptes sclateri</name>
    <name type="common">Erect-crested penguin</name>
    <dbReference type="NCBI Taxonomy" id="92688"/>
    <lineage>
        <taxon>Eukaryota</taxon>
        <taxon>Metazoa</taxon>
        <taxon>Chordata</taxon>
        <taxon>Craniata</taxon>
        <taxon>Vertebrata</taxon>
        <taxon>Euteleostomi</taxon>
        <taxon>Archelosauria</taxon>
        <taxon>Archosauria</taxon>
        <taxon>Dinosauria</taxon>
        <taxon>Saurischia</taxon>
        <taxon>Theropoda</taxon>
        <taxon>Coelurosauria</taxon>
        <taxon>Aves</taxon>
        <taxon>Neognathae</taxon>
        <taxon>Neoaves</taxon>
        <taxon>Aequornithes</taxon>
        <taxon>Sphenisciformes</taxon>
        <taxon>Spheniscidae</taxon>
        <taxon>Eudyptes</taxon>
    </lineage>
</organism>
<proteinExistence type="predicted"/>
<feature type="non-terminal residue" evidence="7">
    <location>
        <position position="1"/>
    </location>
</feature>
<feature type="non-terminal residue" evidence="7">
    <location>
        <position position="104"/>
    </location>
</feature>
<dbReference type="GO" id="GO:0043495">
    <property type="term" value="F:protein-membrane adaptor activity"/>
    <property type="evidence" value="ECO:0007669"/>
    <property type="project" value="TreeGrafter"/>
</dbReference>
<dbReference type="PANTHER" id="PTHR12911:SF24">
    <property type="entry name" value="SUN DOMAIN-CONTAINING PROTEIN 3"/>
    <property type="match status" value="1"/>
</dbReference>